<dbReference type="OrthoDB" id="4081497at2759"/>
<protein>
    <submittedName>
        <fullName evidence="1">Biogenesis of lysosome-related organelles complex 1 subunit Bls1p</fullName>
    </submittedName>
</protein>
<dbReference type="EMBL" id="CAKXYY010000023">
    <property type="protein sequence ID" value="CAH2355256.1"/>
    <property type="molecule type" value="Genomic_DNA"/>
</dbReference>
<dbReference type="Proteomes" id="UP000837801">
    <property type="component" value="Unassembled WGS sequence"/>
</dbReference>
<organism evidence="1 2">
    <name type="scientific">[Candida] railenensis</name>
    <dbReference type="NCBI Taxonomy" id="45579"/>
    <lineage>
        <taxon>Eukaryota</taxon>
        <taxon>Fungi</taxon>
        <taxon>Dikarya</taxon>
        <taxon>Ascomycota</taxon>
        <taxon>Saccharomycotina</taxon>
        <taxon>Pichiomycetes</taxon>
        <taxon>Debaryomycetaceae</taxon>
        <taxon>Kurtzmaniella</taxon>
    </lineage>
</organism>
<sequence>MPSHNELIGQAKQRQQQQLQASATASQQLNSTVRALISSNSSNSSQSCSSVLDKITTIQQLDKQINKQLQDGIAANYERLLKSKKNLDTLLSKNEDMLNYVTSAHQPKRTQNVEHVSVVDGLQRKAELVDQDLRILENTLKFVQQSRSSS</sequence>
<keyword evidence="2" id="KW-1185">Reference proteome</keyword>
<name>A0A9P0QUL0_9ASCO</name>
<reference evidence="1" key="1">
    <citation type="submission" date="2022-03" db="EMBL/GenBank/DDBJ databases">
        <authorList>
            <person name="Legras J.-L."/>
            <person name="Devillers H."/>
            <person name="Grondin C."/>
        </authorList>
    </citation>
    <scope>NUCLEOTIDE SEQUENCE</scope>
    <source>
        <strain evidence="1">CLIB 1423</strain>
    </source>
</reference>
<gene>
    <name evidence="1" type="ORF">CLIB1423_23S01310</name>
</gene>
<dbReference type="AlphaFoldDB" id="A0A9P0QUL0"/>
<evidence type="ECO:0000313" key="1">
    <source>
        <dbReference type="EMBL" id="CAH2355256.1"/>
    </source>
</evidence>
<proteinExistence type="predicted"/>
<comment type="caution">
    <text evidence="1">The sequence shown here is derived from an EMBL/GenBank/DDBJ whole genome shotgun (WGS) entry which is preliminary data.</text>
</comment>
<evidence type="ECO:0000313" key="2">
    <source>
        <dbReference type="Proteomes" id="UP000837801"/>
    </source>
</evidence>
<accession>A0A9P0QUL0</accession>